<feature type="binding site" evidence="12">
    <location>
        <position position="260"/>
    </location>
    <ligand>
        <name>substrate</name>
    </ligand>
</feature>
<keyword evidence="9 13" id="KW-0408">Iron</keyword>
<evidence type="ECO:0000256" key="14">
    <source>
        <dbReference type="SAM" id="MobiDB-lite"/>
    </source>
</evidence>
<comment type="pathway">
    <text evidence="2">Polyol metabolism; myo-inositol degradation into D-glucuronate; D-glucuronate from myo-inositol: step 1/1.</text>
</comment>
<keyword evidence="16" id="KW-1185">Reference proteome</keyword>
<evidence type="ECO:0000256" key="2">
    <source>
        <dbReference type="ARBA" id="ARBA00005167"/>
    </source>
</evidence>
<dbReference type="AlphaFoldDB" id="A0AAD5FZR6"/>
<evidence type="ECO:0000256" key="11">
    <source>
        <dbReference type="ARBA" id="ARBA00048271"/>
    </source>
</evidence>
<dbReference type="GO" id="GO:0050113">
    <property type="term" value="F:inositol oxygenase activity"/>
    <property type="evidence" value="ECO:0007669"/>
    <property type="project" value="UniProtKB-EC"/>
</dbReference>
<keyword evidence="8" id="KW-0560">Oxidoreductase</keyword>
<evidence type="ECO:0000313" key="16">
    <source>
        <dbReference type="Proteomes" id="UP001204833"/>
    </source>
</evidence>
<evidence type="ECO:0000256" key="6">
    <source>
        <dbReference type="ARBA" id="ARBA00022490"/>
    </source>
</evidence>
<dbReference type="Pfam" id="PF05153">
    <property type="entry name" value="MIOX"/>
    <property type="match status" value="1"/>
</dbReference>
<evidence type="ECO:0000256" key="8">
    <source>
        <dbReference type="ARBA" id="ARBA00023002"/>
    </source>
</evidence>
<keyword evidence="7 13" id="KW-0479">Metal-binding</keyword>
<protein>
    <recommendedName>
        <fullName evidence="5">Inositol oxygenase</fullName>
        <ecNumber evidence="4">1.13.99.1</ecNumber>
    </recommendedName>
    <alternativeName>
        <fullName evidence="10">Myo-inositol oxygenase</fullName>
    </alternativeName>
</protein>
<feature type="binding site" evidence="13">
    <location>
        <position position="257"/>
    </location>
    <ligand>
        <name>Fe cation</name>
        <dbReference type="ChEBI" id="CHEBI:24875"/>
        <label>1</label>
    </ligand>
</feature>
<evidence type="ECO:0000256" key="10">
    <source>
        <dbReference type="ARBA" id="ARBA00029668"/>
    </source>
</evidence>
<organism evidence="15 16">
    <name type="scientific">Candida theae</name>
    <dbReference type="NCBI Taxonomy" id="1198502"/>
    <lineage>
        <taxon>Eukaryota</taxon>
        <taxon>Fungi</taxon>
        <taxon>Dikarya</taxon>
        <taxon>Ascomycota</taxon>
        <taxon>Saccharomycotina</taxon>
        <taxon>Pichiomycetes</taxon>
        <taxon>Debaryomycetaceae</taxon>
        <taxon>Candida/Lodderomyces clade</taxon>
        <taxon>Candida</taxon>
    </lineage>
</organism>
<feature type="binding site" evidence="13">
    <location>
        <position position="232"/>
    </location>
    <ligand>
        <name>Fe cation</name>
        <dbReference type="ChEBI" id="CHEBI:24875"/>
        <label>1</label>
    </ligand>
</feature>
<keyword evidence="6" id="KW-0963">Cytoplasm</keyword>
<feature type="region of interest" description="Disordered" evidence="14">
    <location>
        <begin position="96"/>
        <end position="123"/>
    </location>
</feature>
<feature type="region of interest" description="Disordered" evidence="14">
    <location>
        <begin position="1"/>
        <end position="24"/>
    </location>
</feature>
<feature type="binding site" evidence="13">
    <location>
        <position position="385"/>
    </location>
    <ligand>
        <name>Fe cation</name>
        <dbReference type="ChEBI" id="CHEBI:24875"/>
        <label>1</label>
    </ligand>
</feature>
<accession>A0AAD5FZR6</accession>
<dbReference type="RefSeq" id="XP_051609856.1">
    <property type="nucleotide sequence ID" value="XM_051750830.1"/>
</dbReference>
<comment type="catalytic activity">
    <reaction evidence="11">
        <text>myo-inositol + O2 = D-glucuronate + H2O + H(+)</text>
        <dbReference type="Rhea" id="RHEA:23696"/>
        <dbReference type="ChEBI" id="CHEBI:15377"/>
        <dbReference type="ChEBI" id="CHEBI:15378"/>
        <dbReference type="ChEBI" id="CHEBI:15379"/>
        <dbReference type="ChEBI" id="CHEBI:17268"/>
        <dbReference type="ChEBI" id="CHEBI:58720"/>
        <dbReference type="EC" id="1.13.99.1"/>
    </reaction>
</comment>
<reference evidence="15 16" key="1">
    <citation type="journal article" date="2022" name="DNA Res.">
        <title>Genome analysis of five recently described species of the CUG-Ser clade uncovers Candida theae as a new hybrid lineage with pathogenic potential in the Candida parapsilosis species complex.</title>
        <authorList>
            <person name="Mixao V."/>
            <person name="Del Olmo V."/>
            <person name="Hegedusova E."/>
            <person name="Saus E."/>
            <person name="Pryszcz L."/>
            <person name="Cillingova A."/>
            <person name="Nosek J."/>
            <person name="Gabaldon T."/>
        </authorList>
    </citation>
    <scope>NUCLEOTIDE SEQUENCE [LARGE SCALE GENOMIC DNA]</scope>
    <source>
        <strain evidence="15 16">CBS 12239</strain>
    </source>
</reference>
<dbReference type="EMBL" id="JAIHNG010000072">
    <property type="protein sequence ID" value="KAI5961673.1"/>
    <property type="molecule type" value="Genomic_DNA"/>
</dbReference>
<dbReference type="Gene3D" id="1.10.3210.10">
    <property type="entry name" value="Hypothetical protein af1432"/>
    <property type="match status" value="1"/>
</dbReference>
<feature type="binding site" evidence="13">
    <location>
        <position position="256"/>
    </location>
    <ligand>
        <name>Fe cation</name>
        <dbReference type="ChEBI" id="CHEBI:24875"/>
        <label>1</label>
    </ligand>
</feature>
<dbReference type="GeneID" id="76149666"/>
<comment type="similarity">
    <text evidence="3">Belongs to the myo-inositol oxygenase family.</text>
</comment>
<dbReference type="PANTHER" id="PTHR12588:SF0">
    <property type="entry name" value="INOSITOL OXYGENASE"/>
    <property type="match status" value="1"/>
</dbReference>
<feature type="binding site" evidence="12">
    <location>
        <begin position="275"/>
        <end position="276"/>
    </location>
    <ligand>
        <name>substrate</name>
    </ligand>
</feature>
<comment type="caution">
    <text evidence="15">The sequence shown here is derived from an EMBL/GenBank/DDBJ whole genome shotgun (WGS) entry which is preliminary data.</text>
</comment>
<gene>
    <name evidence="15" type="ORF">KGF57_001607</name>
</gene>
<evidence type="ECO:0000256" key="9">
    <source>
        <dbReference type="ARBA" id="ARBA00023004"/>
    </source>
</evidence>
<feature type="compositionally biased region" description="Low complexity" evidence="14">
    <location>
        <begin position="111"/>
        <end position="123"/>
    </location>
</feature>
<evidence type="ECO:0000256" key="13">
    <source>
        <dbReference type="PIRSR" id="PIRSR607828-2"/>
    </source>
</evidence>
<dbReference type="GO" id="GO:0005737">
    <property type="term" value="C:cytoplasm"/>
    <property type="evidence" value="ECO:0007669"/>
    <property type="project" value="UniProtKB-SubCell"/>
</dbReference>
<comment type="cofactor">
    <cofactor evidence="13">
        <name>Fe cation</name>
        <dbReference type="ChEBI" id="CHEBI:24875"/>
    </cofactor>
    <text evidence="13">Binds 2 iron ions per subunit.</text>
</comment>
<dbReference type="PANTHER" id="PTHR12588">
    <property type="entry name" value="MYOINOSITOL OXYGENASE"/>
    <property type="match status" value="1"/>
</dbReference>
<feature type="binding site" evidence="12">
    <location>
        <position position="164"/>
    </location>
    <ligand>
        <name>substrate</name>
    </ligand>
</feature>
<sequence>MVVISSFKSRAKQHPQRGTNMKNGISLVDPSDSLSAQVLSLACDMSRISKATSSSVSNQKRSKLIPEKREGQLLEQIDDEVLHVNVLRNNLKTQAAKAAETREPTGESVASLQQQLPQQQPTQSTITPTIEEEMSLQEKSEQLADENWHIATEYYKNIDTKAFRQYELACDRVKSFYEEQHAKQTVAYNIQARINFKTKTRDQKMTVWQALEKLNKLLDESDPDTELSQISHALQTAEAIRRDGRPRWFQLVGLIHDLGKLLYFYDSHGQWDVVGDTFPVGCKFSKRIIFPDSFKANPDFLNPLYNTKYGIYSKHCGLDKVMLSWGHDEYMFHIAKKYSKLPKEGLAMIRYHSFYPWHQEMAYTYLMNDHDKEMLKAVKAFNQYDLYSKIEQECDVDKLKPYYLDLIDEFFPDKVIDF</sequence>
<dbReference type="EC" id="1.13.99.1" evidence="4"/>
<dbReference type="SUPFAM" id="SSF109604">
    <property type="entry name" value="HD-domain/PDEase-like"/>
    <property type="match status" value="1"/>
</dbReference>
<evidence type="ECO:0000256" key="7">
    <source>
        <dbReference type="ARBA" id="ARBA00022723"/>
    </source>
</evidence>
<name>A0AAD5FZR6_9ASCO</name>
<evidence type="ECO:0000313" key="15">
    <source>
        <dbReference type="EMBL" id="KAI5961673.1"/>
    </source>
</evidence>
<dbReference type="GO" id="GO:0005506">
    <property type="term" value="F:iron ion binding"/>
    <property type="evidence" value="ECO:0007669"/>
    <property type="project" value="InterPro"/>
</dbReference>
<evidence type="ECO:0000256" key="12">
    <source>
        <dbReference type="PIRSR" id="PIRSR607828-1"/>
    </source>
</evidence>
<comment type="subcellular location">
    <subcellularLocation>
        <location evidence="1">Cytoplasm</location>
    </subcellularLocation>
</comment>
<feature type="binding site" evidence="13">
    <location>
        <position position="327"/>
    </location>
    <ligand>
        <name>Fe cation</name>
        <dbReference type="ChEBI" id="CHEBI:24875"/>
        <label>1</label>
    </ligand>
</feature>
<dbReference type="GO" id="GO:0019310">
    <property type="term" value="P:inositol catabolic process"/>
    <property type="evidence" value="ECO:0007669"/>
    <property type="project" value="InterPro"/>
</dbReference>
<feature type="binding site" evidence="13">
    <location>
        <position position="352"/>
    </location>
    <ligand>
        <name>Fe cation</name>
        <dbReference type="ChEBI" id="CHEBI:24875"/>
        <label>1</label>
    </ligand>
</feature>
<evidence type="ECO:0000256" key="3">
    <source>
        <dbReference type="ARBA" id="ARBA00005286"/>
    </source>
</evidence>
<dbReference type="Proteomes" id="UP001204833">
    <property type="component" value="Unassembled WGS sequence"/>
</dbReference>
<evidence type="ECO:0000256" key="1">
    <source>
        <dbReference type="ARBA" id="ARBA00004496"/>
    </source>
</evidence>
<evidence type="ECO:0000256" key="5">
    <source>
        <dbReference type="ARBA" id="ARBA00019269"/>
    </source>
</evidence>
<feature type="binding site" evidence="12">
    <location>
        <begin position="219"/>
        <end position="221"/>
    </location>
    <ligand>
        <name>substrate</name>
    </ligand>
</feature>
<evidence type="ECO:0000256" key="4">
    <source>
        <dbReference type="ARBA" id="ARBA00011919"/>
    </source>
</evidence>
<feature type="binding site" evidence="12">
    <location>
        <begin position="352"/>
        <end position="353"/>
    </location>
    <ligand>
        <name>substrate</name>
    </ligand>
</feature>
<proteinExistence type="inferred from homology"/>
<dbReference type="InterPro" id="IPR007828">
    <property type="entry name" value="Inositol_oxygenase"/>
</dbReference>